<reference evidence="17" key="1">
    <citation type="journal article" date="2013" name="Genome Biol.">
        <title>Draft genome of the mountain pine beetle, Dendroctonus ponderosae Hopkins, a major forest pest.</title>
        <authorList>
            <person name="Keeling C.I."/>
            <person name="Yuen M.M."/>
            <person name="Liao N.Y."/>
            <person name="Docking T.R."/>
            <person name="Chan S.K."/>
            <person name="Taylor G.A."/>
            <person name="Palmquist D.L."/>
            <person name="Jackman S.D."/>
            <person name="Nguyen A."/>
            <person name="Li M."/>
            <person name="Henderson H."/>
            <person name="Janes J.K."/>
            <person name="Zhao Y."/>
            <person name="Pandoh P."/>
            <person name="Moore R."/>
            <person name="Sperling F.A."/>
            <person name="Huber D.P."/>
            <person name="Birol I."/>
            <person name="Jones S.J."/>
            <person name="Bohlmann J."/>
        </authorList>
    </citation>
    <scope>NUCLEOTIDE SEQUENCE</scope>
</reference>
<dbReference type="Gene3D" id="1.20.5.930">
    <property type="entry name" value="Bicelle-embedded integrin alpha(iib) transmembrane segment"/>
    <property type="match status" value="1"/>
</dbReference>
<dbReference type="GeneID" id="109533948"/>
<dbReference type="EnsemblMetazoa" id="XM_019899467.1">
    <property type="protein sequence ID" value="XP_019755026.1"/>
    <property type="gene ID" value="LOC109533948"/>
</dbReference>
<evidence type="ECO:0000256" key="8">
    <source>
        <dbReference type="ARBA" id="ARBA00023037"/>
    </source>
</evidence>
<evidence type="ECO:0000256" key="12">
    <source>
        <dbReference type="PROSITE-ProRule" id="PRU00803"/>
    </source>
</evidence>
<name>A0AAR5P382_DENPD</name>
<organism evidence="16 17">
    <name type="scientific">Dendroctonus ponderosae</name>
    <name type="common">Mountain pine beetle</name>
    <dbReference type="NCBI Taxonomy" id="77166"/>
    <lineage>
        <taxon>Eukaryota</taxon>
        <taxon>Metazoa</taxon>
        <taxon>Ecdysozoa</taxon>
        <taxon>Arthropoda</taxon>
        <taxon>Hexapoda</taxon>
        <taxon>Insecta</taxon>
        <taxon>Pterygota</taxon>
        <taxon>Neoptera</taxon>
        <taxon>Endopterygota</taxon>
        <taxon>Coleoptera</taxon>
        <taxon>Polyphaga</taxon>
        <taxon>Cucujiformia</taxon>
        <taxon>Curculionidae</taxon>
        <taxon>Scolytinae</taxon>
        <taxon>Dendroctonus</taxon>
    </lineage>
</organism>
<feature type="region of interest" description="Disordered" evidence="14">
    <location>
        <begin position="1039"/>
        <end position="1078"/>
    </location>
</feature>
<dbReference type="PANTHER" id="PTHR23220">
    <property type="entry name" value="INTEGRIN ALPHA"/>
    <property type="match status" value="1"/>
</dbReference>
<feature type="domain" description="Integrin alpha second immunoglobulin-like" evidence="15">
    <location>
        <begin position="618"/>
        <end position="722"/>
    </location>
</feature>
<feature type="transmembrane region" description="Helical" evidence="13">
    <location>
        <begin position="951"/>
        <end position="973"/>
    </location>
</feature>
<evidence type="ECO:0000256" key="1">
    <source>
        <dbReference type="ARBA" id="ARBA00004479"/>
    </source>
</evidence>
<keyword evidence="8 13" id="KW-0401">Integrin</keyword>
<proteinExistence type="inferred from homology"/>
<dbReference type="KEGG" id="dpa:109533948"/>
<comment type="similarity">
    <text evidence="2 13">Belongs to the integrin alpha chain family.</text>
</comment>
<keyword evidence="11" id="KW-0325">Glycoprotein</keyword>
<dbReference type="GO" id="GO:0008305">
    <property type="term" value="C:integrin complex"/>
    <property type="evidence" value="ECO:0007669"/>
    <property type="project" value="InterPro"/>
</dbReference>
<dbReference type="PROSITE" id="PS51470">
    <property type="entry name" value="FG_GAP"/>
    <property type="match status" value="2"/>
</dbReference>
<feature type="signal peptide" evidence="13">
    <location>
        <begin position="1"/>
        <end position="19"/>
    </location>
</feature>
<evidence type="ECO:0000256" key="2">
    <source>
        <dbReference type="ARBA" id="ARBA00008054"/>
    </source>
</evidence>
<evidence type="ECO:0000256" key="6">
    <source>
        <dbReference type="ARBA" id="ARBA00022889"/>
    </source>
</evidence>
<evidence type="ECO:0000256" key="7">
    <source>
        <dbReference type="ARBA" id="ARBA00022989"/>
    </source>
</evidence>
<evidence type="ECO:0000256" key="5">
    <source>
        <dbReference type="ARBA" id="ARBA00022737"/>
    </source>
</evidence>
<dbReference type="PANTHER" id="PTHR23220:SF83">
    <property type="entry name" value="INTEGRIN ALPHA-PS3-RELATED"/>
    <property type="match status" value="1"/>
</dbReference>
<feature type="repeat" description="FG-GAP" evidence="12">
    <location>
        <begin position="288"/>
        <end position="350"/>
    </location>
</feature>
<dbReference type="SUPFAM" id="SSF69179">
    <property type="entry name" value="Integrin domains"/>
    <property type="match status" value="2"/>
</dbReference>
<sequence length="1078" mass="121001">MSPLLVAVAFAQLLVKVFGFNVDLDHAVIIENPNGDVKSDYFGYSLVLFNDKKSKERWIKIGAPNASFQKNRHSNPTGLIYHCPFLKPCILDKNFTNSTTDFTNSWLGGSMDVNYKYRVLSISASRWQQLSQDEPTIRGALFVQNVKENRTKQLLEPLLEPAACYSIPFYNRAQSGFSLHFLEDNNELLVGAPGVFNYVGTVFKIKNIDRSPNHWQYEVAAPQDKYNDYSGYAVTSGRFYKKNVENYVTGVPRSVDRSGKTLTGMVTIFKFQSSKRSTICHSNGIETSVIEDFFGTQFGEYFGSSLASGDLNGDGLDDLLVGAPFRSNDKLGFNHGSVYVFYGNSRKMGYHSKNRLDGTVSGGQFGLAMMVLGNLDNYRFAEVAISAPNEETSGVVYIYTFDNIRKTLGISQKIYGKDIQPELRGFGTSLSRPIDIDDNQFPDFAIGSPLSGHVVILRSKPTVTIFASIRVPSSIQKSTTNFTFQCCYQFTNFSNSNLTLLQNITVDREFNRFSFAHHSRRQISEERKVYLTKDREHCEDIELIKQVRAHNYNDSISIYLTYEILEPSSVDDQNPIVINSLKQPSIDTFCKNCPLLSKSSKNRIFTLVSWEHKCEHNGEKKPCQAQLEVTAKFLNLSKPDTFVMGSKDLLCLEITIANKGDPAYFPLLQVNLPNGVTFRSGSVDCQNIDGNGIQCDGGEVVNDEVAFGLKLNVDVDGIDDIEFFFNTSTITDNLDVKSATNLTLKLKREFDLLITGYPKESSYFYEKGKRTFIQDIFKIEKFGPSPTPTVQVGILIPSALISIDGTTKEISKVTAHNDASLDSVVVKCAENTQFIPDEQTLNETVELNGFGVLKLNCSQENVRCAFLNCTVGPFESWQNYAEFSVDIEIDFQGVEANIAKDWFVNGKPVEQINFVGQAFVSVPDFTQAGNRSDFVEISNFVLVYAELAIPLWLWIGSAIAALVILICVTTGLAKAGFFERKDRQMLIYLKEEALKEEKLIEEMIEKELQPVEPFQGDPAFRYIKPNDLDIYWTHLEKNSSTDASLPPEHPAQHSTKPSETDGWDEQEPFLNTSQLNEN</sequence>
<dbReference type="Proteomes" id="UP000019118">
    <property type="component" value="Unassembled WGS sequence"/>
</dbReference>
<reference evidence="16" key="2">
    <citation type="submission" date="2024-08" db="UniProtKB">
        <authorList>
            <consortium name="EnsemblMetazoa"/>
        </authorList>
    </citation>
    <scope>IDENTIFICATION</scope>
</reference>
<dbReference type="PRINTS" id="PR01185">
    <property type="entry name" value="INTEGRINA"/>
</dbReference>
<accession>A0AAR5P382</accession>
<keyword evidence="4 13" id="KW-0732">Signal</keyword>
<keyword evidence="3 13" id="KW-0812">Transmembrane</keyword>
<dbReference type="Gene3D" id="2.60.40.1510">
    <property type="entry name" value="ntegrin, alpha v. Chain A, domain 3"/>
    <property type="match status" value="1"/>
</dbReference>
<keyword evidence="7 13" id="KW-1133">Transmembrane helix</keyword>
<evidence type="ECO:0000256" key="13">
    <source>
        <dbReference type="RuleBase" id="RU003762"/>
    </source>
</evidence>
<dbReference type="Gene3D" id="2.60.40.1460">
    <property type="entry name" value="Integrin domains. Chain A, domain 2"/>
    <property type="match status" value="1"/>
</dbReference>
<dbReference type="Pfam" id="PF01839">
    <property type="entry name" value="FG-GAP"/>
    <property type="match status" value="1"/>
</dbReference>
<dbReference type="InterPro" id="IPR000413">
    <property type="entry name" value="Integrin_alpha"/>
</dbReference>
<dbReference type="InterPro" id="IPR028994">
    <property type="entry name" value="Integrin_alpha_N"/>
</dbReference>
<dbReference type="InterPro" id="IPR048285">
    <property type="entry name" value="Integrin_alpha_Ig-like_2"/>
</dbReference>
<feature type="chain" id="PRO_5043090551" description="Integrin alpha second immunoglobulin-like domain-containing protein" evidence="13">
    <location>
        <begin position="20"/>
        <end position="1078"/>
    </location>
</feature>
<evidence type="ECO:0000259" key="15">
    <source>
        <dbReference type="Pfam" id="PF20805"/>
    </source>
</evidence>
<evidence type="ECO:0000256" key="14">
    <source>
        <dbReference type="SAM" id="MobiDB-lite"/>
    </source>
</evidence>
<keyword evidence="17" id="KW-1185">Reference proteome</keyword>
<dbReference type="InterPro" id="IPR013517">
    <property type="entry name" value="FG-GAP"/>
</dbReference>
<dbReference type="SUPFAM" id="SSF69318">
    <property type="entry name" value="Integrin alpha N-terminal domain"/>
    <property type="match status" value="1"/>
</dbReference>
<evidence type="ECO:0000256" key="4">
    <source>
        <dbReference type="ARBA" id="ARBA00022729"/>
    </source>
</evidence>
<dbReference type="GO" id="GO:0007157">
    <property type="term" value="P:heterophilic cell-cell adhesion via plasma membrane cell adhesion molecules"/>
    <property type="evidence" value="ECO:0007669"/>
    <property type="project" value="UniProtKB-ARBA"/>
</dbReference>
<keyword evidence="6 13" id="KW-0130">Cell adhesion</keyword>
<dbReference type="GO" id="GO:0005178">
    <property type="term" value="F:integrin binding"/>
    <property type="evidence" value="ECO:0007669"/>
    <property type="project" value="TreeGrafter"/>
</dbReference>
<dbReference type="GO" id="GO:0007229">
    <property type="term" value="P:integrin-mediated signaling pathway"/>
    <property type="evidence" value="ECO:0007669"/>
    <property type="project" value="UniProtKB-KW"/>
</dbReference>
<keyword evidence="5" id="KW-0677">Repeat</keyword>
<dbReference type="SMART" id="SM00191">
    <property type="entry name" value="Int_alpha"/>
    <property type="match status" value="6"/>
</dbReference>
<evidence type="ECO:0000256" key="9">
    <source>
        <dbReference type="ARBA" id="ARBA00023136"/>
    </source>
</evidence>
<dbReference type="GO" id="GO:0007160">
    <property type="term" value="P:cell-matrix adhesion"/>
    <property type="evidence" value="ECO:0007669"/>
    <property type="project" value="TreeGrafter"/>
</dbReference>
<dbReference type="InterPro" id="IPR032695">
    <property type="entry name" value="Integrin_dom_sf"/>
</dbReference>
<keyword evidence="10 13" id="KW-0675">Receptor</keyword>
<dbReference type="GO" id="GO:0033627">
    <property type="term" value="P:cell adhesion mediated by integrin"/>
    <property type="evidence" value="ECO:0007669"/>
    <property type="project" value="TreeGrafter"/>
</dbReference>
<dbReference type="GO" id="GO:0009897">
    <property type="term" value="C:external side of plasma membrane"/>
    <property type="evidence" value="ECO:0007669"/>
    <property type="project" value="TreeGrafter"/>
</dbReference>
<keyword evidence="9 13" id="KW-0472">Membrane</keyword>
<feature type="repeat" description="FG-GAP" evidence="12">
    <location>
        <begin position="412"/>
        <end position="474"/>
    </location>
</feature>
<comment type="subcellular location">
    <subcellularLocation>
        <location evidence="1 13">Membrane</location>
        <topology evidence="1 13">Single-pass type I membrane protein</topology>
    </subcellularLocation>
</comment>
<evidence type="ECO:0000313" key="17">
    <source>
        <dbReference type="Proteomes" id="UP000019118"/>
    </source>
</evidence>
<evidence type="ECO:0000313" key="16">
    <source>
        <dbReference type="EnsemblMetazoa" id="XP_019755026.1"/>
    </source>
</evidence>
<evidence type="ECO:0000256" key="11">
    <source>
        <dbReference type="ARBA" id="ARBA00023180"/>
    </source>
</evidence>
<feature type="compositionally biased region" description="Polar residues" evidence="14">
    <location>
        <begin position="1069"/>
        <end position="1078"/>
    </location>
</feature>
<dbReference type="AlphaFoldDB" id="A0AAR5P382"/>
<dbReference type="Pfam" id="PF20805">
    <property type="entry name" value="Integrin_A_Ig_2"/>
    <property type="match status" value="1"/>
</dbReference>
<evidence type="ECO:0000256" key="10">
    <source>
        <dbReference type="ARBA" id="ARBA00023170"/>
    </source>
</evidence>
<protein>
    <recommendedName>
        <fullName evidence="15">Integrin alpha second immunoglobulin-like domain-containing protein</fullName>
    </recommendedName>
</protein>
<dbReference type="InterPro" id="IPR013519">
    <property type="entry name" value="Int_alpha_beta-p"/>
</dbReference>
<dbReference type="Gene3D" id="2.130.10.130">
    <property type="entry name" value="Integrin alpha, N-terminal"/>
    <property type="match status" value="1"/>
</dbReference>
<evidence type="ECO:0000256" key="3">
    <source>
        <dbReference type="ARBA" id="ARBA00022692"/>
    </source>
</evidence>